<keyword evidence="2" id="KW-1185">Reference proteome</keyword>
<dbReference type="Proteomes" id="UP001172101">
    <property type="component" value="Unassembled WGS sequence"/>
</dbReference>
<evidence type="ECO:0000313" key="1">
    <source>
        <dbReference type="EMBL" id="KAK0709423.1"/>
    </source>
</evidence>
<comment type="caution">
    <text evidence="1">The sequence shown here is derived from an EMBL/GenBank/DDBJ whole genome shotgun (WGS) entry which is preliminary data.</text>
</comment>
<evidence type="ECO:0000313" key="2">
    <source>
        <dbReference type="Proteomes" id="UP001172101"/>
    </source>
</evidence>
<dbReference type="RefSeq" id="XP_060292727.1">
    <property type="nucleotide sequence ID" value="XM_060442552.1"/>
</dbReference>
<accession>A0AA40A5B5</accession>
<protein>
    <submittedName>
        <fullName evidence="1">Uncharacterized protein</fullName>
    </submittedName>
</protein>
<dbReference type="GeneID" id="85325822"/>
<dbReference type="EMBL" id="JAUIRO010000006">
    <property type="protein sequence ID" value="KAK0709423.1"/>
    <property type="molecule type" value="Genomic_DNA"/>
</dbReference>
<sequence length="94" mass="10683">MVYLGWLDGRPGMSFLFLPLAITKALQKRQITTPAAYNSDYSRRSCCLARAWAKGYSIVCVTNYLLRVSFSFVSSVYIKGEDCLCRGEEWPRGE</sequence>
<gene>
    <name evidence="1" type="ORF">B0T26DRAFT_721448</name>
</gene>
<proteinExistence type="predicted"/>
<name>A0AA40A5B5_9PEZI</name>
<organism evidence="1 2">
    <name type="scientific">Lasiosphaeria miniovina</name>
    <dbReference type="NCBI Taxonomy" id="1954250"/>
    <lineage>
        <taxon>Eukaryota</taxon>
        <taxon>Fungi</taxon>
        <taxon>Dikarya</taxon>
        <taxon>Ascomycota</taxon>
        <taxon>Pezizomycotina</taxon>
        <taxon>Sordariomycetes</taxon>
        <taxon>Sordariomycetidae</taxon>
        <taxon>Sordariales</taxon>
        <taxon>Lasiosphaeriaceae</taxon>
        <taxon>Lasiosphaeria</taxon>
    </lineage>
</organism>
<reference evidence="1" key="1">
    <citation type="submission" date="2023-06" db="EMBL/GenBank/DDBJ databases">
        <title>Genome-scale phylogeny and comparative genomics of the fungal order Sordariales.</title>
        <authorList>
            <consortium name="Lawrence Berkeley National Laboratory"/>
            <person name="Hensen N."/>
            <person name="Bonometti L."/>
            <person name="Westerberg I."/>
            <person name="Brannstrom I.O."/>
            <person name="Guillou S."/>
            <person name="Cros-Aarteil S."/>
            <person name="Calhoun S."/>
            <person name="Haridas S."/>
            <person name="Kuo A."/>
            <person name="Mondo S."/>
            <person name="Pangilinan J."/>
            <person name="Riley R."/>
            <person name="LaButti K."/>
            <person name="Andreopoulos B."/>
            <person name="Lipzen A."/>
            <person name="Chen C."/>
            <person name="Yanf M."/>
            <person name="Daum C."/>
            <person name="Ng V."/>
            <person name="Clum A."/>
            <person name="Steindorff A."/>
            <person name="Ohm R."/>
            <person name="Martin F."/>
            <person name="Silar P."/>
            <person name="Natvig D."/>
            <person name="Lalanne C."/>
            <person name="Gautier V."/>
            <person name="Ament-velasquez S.L."/>
            <person name="Kruys A."/>
            <person name="Hutchinson M.I."/>
            <person name="Powell A.J."/>
            <person name="Barry K."/>
            <person name="Miller A.N."/>
            <person name="Grigoriev I.V."/>
            <person name="Debuchy R."/>
            <person name="Gladieux P."/>
            <person name="Thoren M.H."/>
            <person name="Johannesson H."/>
        </authorList>
    </citation>
    <scope>NUCLEOTIDE SEQUENCE</scope>
    <source>
        <strain evidence="1">SMH2392-1A</strain>
    </source>
</reference>
<dbReference type="AlphaFoldDB" id="A0AA40A5B5"/>